<dbReference type="PANTHER" id="PTHR23504">
    <property type="entry name" value="MAJOR FACILITATOR SUPERFAMILY DOMAIN-CONTAINING PROTEIN 10"/>
    <property type="match status" value="1"/>
</dbReference>
<evidence type="ECO:0000313" key="9">
    <source>
        <dbReference type="EMBL" id="PIL23889.1"/>
    </source>
</evidence>
<dbReference type="Pfam" id="PF07690">
    <property type="entry name" value="MFS_1"/>
    <property type="match status" value="1"/>
</dbReference>
<dbReference type="PANTHER" id="PTHR23504:SF15">
    <property type="entry name" value="MAJOR FACILITATOR SUPERFAMILY (MFS) PROFILE DOMAIN-CONTAINING PROTEIN"/>
    <property type="match status" value="1"/>
</dbReference>
<organism evidence="9 10">
    <name type="scientific">Ganoderma sinense ZZ0214-1</name>
    <dbReference type="NCBI Taxonomy" id="1077348"/>
    <lineage>
        <taxon>Eukaryota</taxon>
        <taxon>Fungi</taxon>
        <taxon>Dikarya</taxon>
        <taxon>Basidiomycota</taxon>
        <taxon>Agaricomycotina</taxon>
        <taxon>Agaricomycetes</taxon>
        <taxon>Polyporales</taxon>
        <taxon>Polyporaceae</taxon>
        <taxon>Ganoderma</taxon>
    </lineage>
</organism>
<evidence type="ECO:0000256" key="3">
    <source>
        <dbReference type="ARBA" id="ARBA00022692"/>
    </source>
</evidence>
<evidence type="ECO:0000256" key="7">
    <source>
        <dbReference type="SAM" id="Phobius"/>
    </source>
</evidence>
<keyword evidence="10" id="KW-1185">Reference proteome</keyword>
<accession>A0A2G8RQV7</accession>
<dbReference type="SUPFAM" id="SSF103473">
    <property type="entry name" value="MFS general substrate transporter"/>
    <property type="match status" value="1"/>
</dbReference>
<feature type="domain" description="Major facilitator superfamily (MFS) profile" evidence="8">
    <location>
        <begin position="67"/>
        <end position="520"/>
    </location>
</feature>
<dbReference type="EMBL" id="AYKW01000067">
    <property type="protein sequence ID" value="PIL23889.1"/>
    <property type="molecule type" value="Genomic_DNA"/>
</dbReference>
<feature type="transmembrane region" description="Helical" evidence="7">
    <location>
        <begin position="168"/>
        <end position="188"/>
    </location>
</feature>
<evidence type="ECO:0000256" key="5">
    <source>
        <dbReference type="ARBA" id="ARBA00023136"/>
    </source>
</evidence>
<dbReference type="InterPro" id="IPR001958">
    <property type="entry name" value="Tet-R_TetA/multi-R_MdtG-like"/>
</dbReference>
<keyword evidence="5 7" id="KW-0472">Membrane</keyword>
<feature type="transmembrane region" description="Helical" evidence="7">
    <location>
        <begin position="309"/>
        <end position="336"/>
    </location>
</feature>
<reference evidence="9 10" key="1">
    <citation type="journal article" date="2015" name="Sci. Rep.">
        <title>Chromosome-level genome map provides insights into diverse defense mechanisms in the medicinal fungus Ganoderma sinense.</title>
        <authorList>
            <person name="Zhu Y."/>
            <person name="Xu J."/>
            <person name="Sun C."/>
            <person name="Zhou S."/>
            <person name="Xu H."/>
            <person name="Nelson D.R."/>
            <person name="Qian J."/>
            <person name="Song J."/>
            <person name="Luo H."/>
            <person name="Xiang L."/>
            <person name="Li Y."/>
            <person name="Xu Z."/>
            <person name="Ji A."/>
            <person name="Wang L."/>
            <person name="Lu S."/>
            <person name="Hayward A."/>
            <person name="Sun W."/>
            <person name="Li X."/>
            <person name="Schwartz D.C."/>
            <person name="Wang Y."/>
            <person name="Chen S."/>
        </authorList>
    </citation>
    <scope>NUCLEOTIDE SEQUENCE [LARGE SCALE GENOMIC DNA]</scope>
    <source>
        <strain evidence="9 10">ZZ0214-1</strain>
    </source>
</reference>
<dbReference type="PROSITE" id="PS50850">
    <property type="entry name" value="MFS"/>
    <property type="match status" value="1"/>
</dbReference>
<dbReference type="Gene3D" id="1.20.1250.20">
    <property type="entry name" value="MFS general substrate transporter like domains"/>
    <property type="match status" value="1"/>
</dbReference>
<dbReference type="GO" id="GO:0016020">
    <property type="term" value="C:membrane"/>
    <property type="evidence" value="ECO:0007669"/>
    <property type="project" value="UniProtKB-SubCell"/>
</dbReference>
<dbReference type="OrthoDB" id="419616at2759"/>
<feature type="transmembrane region" description="Helical" evidence="7">
    <location>
        <begin position="421"/>
        <end position="445"/>
    </location>
</feature>
<dbReference type="AlphaFoldDB" id="A0A2G8RQV7"/>
<keyword evidence="4 7" id="KW-1133">Transmembrane helix</keyword>
<evidence type="ECO:0000256" key="4">
    <source>
        <dbReference type="ARBA" id="ARBA00022989"/>
    </source>
</evidence>
<feature type="region of interest" description="Disordered" evidence="6">
    <location>
        <begin position="1"/>
        <end position="24"/>
    </location>
</feature>
<feature type="transmembrane region" description="Helical" evidence="7">
    <location>
        <begin position="242"/>
        <end position="264"/>
    </location>
</feature>
<dbReference type="InterPro" id="IPR011701">
    <property type="entry name" value="MFS"/>
</dbReference>
<comment type="caution">
    <text evidence="9">The sequence shown here is derived from an EMBL/GenBank/DDBJ whole genome shotgun (WGS) entry which is preliminary data.</text>
</comment>
<dbReference type="Proteomes" id="UP000230002">
    <property type="component" value="Unassembled WGS sequence"/>
</dbReference>
<gene>
    <name evidence="9" type="ORF">GSI_13640</name>
</gene>
<feature type="transmembrane region" description="Helical" evidence="7">
    <location>
        <begin position="382"/>
        <end position="401"/>
    </location>
</feature>
<feature type="transmembrane region" description="Helical" evidence="7">
    <location>
        <begin position="143"/>
        <end position="162"/>
    </location>
</feature>
<dbReference type="PRINTS" id="PR01035">
    <property type="entry name" value="TCRTETA"/>
</dbReference>
<dbReference type="InterPro" id="IPR020846">
    <property type="entry name" value="MFS_dom"/>
</dbReference>
<dbReference type="CDD" id="cd17330">
    <property type="entry name" value="MFS_SLC46_TetA_like"/>
    <property type="match status" value="1"/>
</dbReference>
<sequence>MPIDRHSSSSGSSQSPRPEARRLFDDYDSLNDDSALENQKALTPAKPTPLPKAQLATLCVVRLVDPIVFTQIFPYVNEMMDHLHLTDDPSKIGFYSGLVESSFAVAQVVSIYQWARLSGMPVHRAKVSQNLTFTLDVIGRRPIVLVGIFGIGLATVFMGLSSTLGGVLFARSLGGLFSGNIAVIHSVLGEITDSTNQAIAFPLYGLCWPLGAIIGPLMGGLLSNPATKFAWLDIELFRWYPYLLPCLAAAAIAWAGCLYGYFYLGETLPSKRSKQKDDIQMAECHGGVFEKPSQPASIRYLLSIPLIRALCLSGAGLSFITTAFDVTFVLFCYTSVPQGGLAFNATQIGYALSISGFVSIFLQLFCMPYLLRRFDNARMYNFCMGLWPFCFVLLPGLNILARMGTADLATGELDPAAKTLVWMGIFVILTISRSAALAFSVSMILVKEAAPDPASLGVTNGITQFAMCLSRSFSPAFASSLLAFSIGYEFILLRYLWVMVMTTICFLGTTLSRRIAEGRRTPVPS</sequence>
<keyword evidence="3 7" id="KW-0812">Transmembrane</keyword>
<protein>
    <submittedName>
        <fullName evidence="9">MFS general substrate transporter</fullName>
    </submittedName>
</protein>
<feature type="transmembrane region" description="Helical" evidence="7">
    <location>
        <begin position="492"/>
        <end position="511"/>
    </location>
</feature>
<evidence type="ECO:0000313" key="10">
    <source>
        <dbReference type="Proteomes" id="UP000230002"/>
    </source>
</evidence>
<dbReference type="InterPro" id="IPR036259">
    <property type="entry name" value="MFS_trans_sf"/>
</dbReference>
<dbReference type="GO" id="GO:0022857">
    <property type="term" value="F:transmembrane transporter activity"/>
    <property type="evidence" value="ECO:0007669"/>
    <property type="project" value="InterPro"/>
</dbReference>
<comment type="subcellular location">
    <subcellularLocation>
        <location evidence="1">Membrane</location>
        <topology evidence="1">Multi-pass membrane protein</topology>
    </subcellularLocation>
</comment>
<evidence type="ECO:0000256" key="2">
    <source>
        <dbReference type="ARBA" id="ARBA00022448"/>
    </source>
</evidence>
<evidence type="ECO:0000256" key="1">
    <source>
        <dbReference type="ARBA" id="ARBA00004141"/>
    </source>
</evidence>
<feature type="transmembrane region" description="Helical" evidence="7">
    <location>
        <begin position="200"/>
        <end position="222"/>
    </location>
</feature>
<feature type="transmembrane region" description="Helical" evidence="7">
    <location>
        <begin position="348"/>
        <end position="370"/>
    </location>
</feature>
<evidence type="ECO:0000256" key="6">
    <source>
        <dbReference type="SAM" id="MobiDB-lite"/>
    </source>
</evidence>
<evidence type="ECO:0000259" key="8">
    <source>
        <dbReference type="PROSITE" id="PS50850"/>
    </source>
</evidence>
<keyword evidence="2" id="KW-0813">Transport</keyword>
<name>A0A2G8RQV7_9APHY</name>
<proteinExistence type="predicted"/>